<dbReference type="OrthoDB" id="543755at2"/>
<dbReference type="GO" id="GO:0015774">
    <property type="term" value="P:polysaccharide transport"/>
    <property type="evidence" value="ECO:0007669"/>
    <property type="project" value="InterPro"/>
</dbReference>
<dbReference type="InterPro" id="IPR007833">
    <property type="entry name" value="Capsule_polysaccharide_synth"/>
</dbReference>
<dbReference type="CDD" id="cd16439">
    <property type="entry name" value="beta_Kdo_transferase_KpsC_2"/>
    <property type="match status" value="1"/>
</dbReference>
<dbReference type="AlphaFoldDB" id="A0A1C7P7F7"/>
<dbReference type="Pfam" id="PF05159">
    <property type="entry name" value="Capsule_synth"/>
    <property type="match status" value="2"/>
</dbReference>
<organism evidence="1 2">
    <name type="scientific">Pararhizobium polonicum</name>
    <dbReference type="NCBI Taxonomy" id="1612624"/>
    <lineage>
        <taxon>Bacteria</taxon>
        <taxon>Pseudomonadati</taxon>
        <taxon>Pseudomonadota</taxon>
        <taxon>Alphaproteobacteria</taxon>
        <taxon>Hyphomicrobiales</taxon>
        <taxon>Rhizobiaceae</taxon>
        <taxon>Rhizobium/Agrobacterium group</taxon>
        <taxon>Pararhizobium</taxon>
    </lineage>
</organism>
<reference evidence="1 2" key="1">
    <citation type="journal article" date="2016" name="Syst. Appl. Microbiol.">
        <title>Pararhizobium polonicum sp. nov. isolated from tumors on stone fruit rootstocks.</title>
        <authorList>
            <person name="Pulawska J."/>
            <person name="Kuzmanovic N."/>
            <person name="Willems A."/>
            <person name="Pothier J.F."/>
        </authorList>
    </citation>
    <scope>NUCLEOTIDE SEQUENCE [LARGE SCALE GENOMIC DNA]</scope>
    <source>
        <strain evidence="1 2">F5.1</strain>
    </source>
</reference>
<dbReference type="Proteomes" id="UP000093111">
    <property type="component" value="Unassembled WGS sequence"/>
</dbReference>
<name>A0A1C7P7F7_9HYPH</name>
<evidence type="ECO:0000313" key="2">
    <source>
        <dbReference type="Proteomes" id="UP000093111"/>
    </source>
</evidence>
<accession>A0A1C7P7F7</accession>
<dbReference type="PATRIC" id="fig|1612624.7.peg.529"/>
<proteinExistence type="predicted"/>
<dbReference type="RefSeq" id="WP_068952515.1">
    <property type="nucleotide sequence ID" value="NZ_LGLV01000004.1"/>
</dbReference>
<dbReference type="EMBL" id="LGLV01000004">
    <property type="protein sequence ID" value="OBZ97188.1"/>
    <property type="molecule type" value="Genomic_DNA"/>
</dbReference>
<gene>
    <name evidence="1" type="ORF">ADU59_02560</name>
</gene>
<dbReference type="STRING" id="1612624.ADU59_02560"/>
<protein>
    <submittedName>
        <fullName evidence="1">Cell surface protein</fullName>
    </submittedName>
</protein>
<keyword evidence="2" id="KW-1185">Reference proteome</keyword>
<sequence length="426" mass="48266">MRGVTVSAIPTFAFHIFGWKQAVFQRYFPECRFTFVPLYAGAHEFEKEWATRILQEQNPQIFVWSLRAPDGLRAFASEHDIPIFFIEDGFIRSVEANASRTPPLSLALDSGTAYFDCREPSDLERLLATYDFDADTELLTRAAAGIRFLLETGVSKYNSDAAVDIENLYGPKSGKRVLVIGQVEDDASIQFGCLPAISNNDLVRLAAQENPGAQIIYKPHPDILNRVRLAQSDPQDVRHLCQILTQPLPMARAFETIDHVYTITSLAGFEALLRGIKVTAYGCPFYAGWGLTDDRQPNARRGRVLTIEALFAGSYLLYPRYYDPQTGKPMSFEETVDGIRRHFSRLTAPAEPYQPTGPRWQAWGPYGILGWRHLLTPLVSPIIAKIGHQRDTVNYRADPIQFFRELSNPKFRLLGRILYPFDKEQV</sequence>
<evidence type="ECO:0000313" key="1">
    <source>
        <dbReference type="EMBL" id="OBZ97188.1"/>
    </source>
</evidence>
<comment type="caution">
    <text evidence="1">The sequence shown here is derived from an EMBL/GenBank/DDBJ whole genome shotgun (WGS) entry which is preliminary data.</text>
</comment>
<dbReference type="GO" id="GO:0000271">
    <property type="term" value="P:polysaccharide biosynthetic process"/>
    <property type="evidence" value="ECO:0007669"/>
    <property type="project" value="InterPro"/>
</dbReference>